<dbReference type="EMBL" id="CH479193">
    <property type="protein sequence ID" value="EDW26842.1"/>
    <property type="molecule type" value="Genomic_DNA"/>
</dbReference>
<organism evidence="2">
    <name type="scientific">Drosophila persimilis</name>
    <name type="common">Fruit fly</name>
    <dbReference type="NCBI Taxonomy" id="7234"/>
    <lineage>
        <taxon>Eukaryota</taxon>
        <taxon>Metazoa</taxon>
        <taxon>Ecdysozoa</taxon>
        <taxon>Arthropoda</taxon>
        <taxon>Hexapoda</taxon>
        <taxon>Insecta</taxon>
        <taxon>Pterygota</taxon>
        <taxon>Neoptera</taxon>
        <taxon>Endopterygota</taxon>
        <taxon>Diptera</taxon>
        <taxon>Brachycera</taxon>
        <taxon>Muscomorpha</taxon>
        <taxon>Ephydroidea</taxon>
        <taxon>Drosophilidae</taxon>
        <taxon>Drosophila</taxon>
        <taxon>Sophophora</taxon>
    </lineage>
</organism>
<dbReference type="HOGENOM" id="CLU_2888105_0_0_1"/>
<name>B4GVZ7_DROPE</name>
<sequence>MREALAMRLDLKEGRIAVSRRSDDVSTFYSERYVWASFRLRSPLYGMPMRGSGITLQTCISSF</sequence>
<dbReference type="AlphaFoldDB" id="B4GVZ7"/>
<evidence type="ECO:0000313" key="2">
    <source>
        <dbReference type="Proteomes" id="UP000008744"/>
    </source>
</evidence>
<reference evidence="1 2" key="1">
    <citation type="journal article" date="2007" name="Nature">
        <title>Evolution of genes and genomes on the Drosophila phylogeny.</title>
        <authorList>
            <consortium name="Drosophila 12 Genomes Consortium"/>
            <person name="Clark A.G."/>
            <person name="Eisen M.B."/>
            <person name="Smith D.R."/>
            <person name="Bergman C.M."/>
            <person name="Oliver B."/>
            <person name="Markow T.A."/>
            <person name="Kaufman T.C."/>
            <person name="Kellis M."/>
            <person name="Gelbart W."/>
            <person name="Iyer V.N."/>
            <person name="Pollard D.A."/>
            <person name="Sackton T.B."/>
            <person name="Larracuente A.M."/>
            <person name="Singh N.D."/>
            <person name="Abad J.P."/>
            <person name="Abt D.N."/>
            <person name="Adryan B."/>
            <person name="Aguade M."/>
            <person name="Akashi H."/>
            <person name="Anderson W.W."/>
            <person name="Aquadro C.F."/>
            <person name="Ardell D.H."/>
            <person name="Arguello R."/>
            <person name="Artieri C.G."/>
            <person name="Barbash D.A."/>
            <person name="Barker D."/>
            <person name="Barsanti P."/>
            <person name="Batterham P."/>
            <person name="Batzoglou S."/>
            <person name="Begun D."/>
            <person name="Bhutkar A."/>
            <person name="Blanco E."/>
            <person name="Bosak S.A."/>
            <person name="Bradley R.K."/>
            <person name="Brand A.D."/>
            <person name="Brent M.R."/>
            <person name="Brooks A.N."/>
            <person name="Brown R.H."/>
            <person name="Butlin R.K."/>
            <person name="Caggese C."/>
            <person name="Calvi B.R."/>
            <person name="Bernardo de Carvalho A."/>
            <person name="Caspi A."/>
            <person name="Castrezana S."/>
            <person name="Celniker S.E."/>
            <person name="Chang J.L."/>
            <person name="Chapple C."/>
            <person name="Chatterji S."/>
            <person name="Chinwalla A."/>
            <person name="Civetta A."/>
            <person name="Clifton S.W."/>
            <person name="Comeron J.M."/>
            <person name="Costello J.C."/>
            <person name="Coyne J.A."/>
            <person name="Daub J."/>
            <person name="David R.G."/>
            <person name="Delcher A.L."/>
            <person name="Delehaunty K."/>
            <person name="Do C.B."/>
            <person name="Ebling H."/>
            <person name="Edwards K."/>
            <person name="Eickbush T."/>
            <person name="Evans J.D."/>
            <person name="Filipski A."/>
            <person name="Findeiss S."/>
            <person name="Freyhult E."/>
            <person name="Fulton L."/>
            <person name="Fulton R."/>
            <person name="Garcia A.C."/>
            <person name="Gardiner A."/>
            <person name="Garfield D.A."/>
            <person name="Garvin B.E."/>
            <person name="Gibson G."/>
            <person name="Gilbert D."/>
            <person name="Gnerre S."/>
            <person name="Godfrey J."/>
            <person name="Good R."/>
            <person name="Gotea V."/>
            <person name="Gravely B."/>
            <person name="Greenberg A.J."/>
            <person name="Griffiths-Jones S."/>
            <person name="Gross S."/>
            <person name="Guigo R."/>
            <person name="Gustafson E.A."/>
            <person name="Haerty W."/>
            <person name="Hahn M.W."/>
            <person name="Halligan D.L."/>
            <person name="Halpern A.L."/>
            <person name="Halter G.M."/>
            <person name="Han M.V."/>
            <person name="Heger A."/>
            <person name="Hillier L."/>
            <person name="Hinrichs A.S."/>
            <person name="Holmes I."/>
            <person name="Hoskins R.A."/>
            <person name="Hubisz M.J."/>
            <person name="Hultmark D."/>
            <person name="Huntley M.A."/>
            <person name="Jaffe D.B."/>
            <person name="Jagadeeshan S."/>
            <person name="Jeck W.R."/>
            <person name="Johnson J."/>
            <person name="Jones C.D."/>
            <person name="Jordan W.C."/>
            <person name="Karpen G.H."/>
            <person name="Kataoka E."/>
            <person name="Keightley P.D."/>
            <person name="Kheradpour P."/>
            <person name="Kirkness E.F."/>
            <person name="Koerich L.B."/>
            <person name="Kristiansen K."/>
            <person name="Kudrna D."/>
            <person name="Kulathinal R.J."/>
            <person name="Kumar S."/>
            <person name="Kwok R."/>
            <person name="Lander E."/>
            <person name="Langley C.H."/>
            <person name="Lapoint R."/>
            <person name="Lazzaro B.P."/>
            <person name="Lee S.J."/>
            <person name="Levesque L."/>
            <person name="Li R."/>
            <person name="Lin C.F."/>
            <person name="Lin M.F."/>
            <person name="Lindblad-Toh K."/>
            <person name="Llopart A."/>
            <person name="Long M."/>
            <person name="Low L."/>
            <person name="Lozovsky E."/>
            <person name="Lu J."/>
            <person name="Luo M."/>
            <person name="Machado C.A."/>
            <person name="Makalowski W."/>
            <person name="Marzo M."/>
            <person name="Matsuda M."/>
            <person name="Matzkin L."/>
            <person name="McAllister B."/>
            <person name="McBride C.S."/>
            <person name="McKernan B."/>
            <person name="McKernan K."/>
            <person name="Mendez-Lago M."/>
            <person name="Minx P."/>
            <person name="Mollenhauer M.U."/>
            <person name="Montooth K."/>
            <person name="Mount S.M."/>
            <person name="Mu X."/>
            <person name="Myers E."/>
            <person name="Negre B."/>
            <person name="Newfeld S."/>
            <person name="Nielsen R."/>
            <person name="Noor M.A."/>
            <person name="O'Grady P."/>
            <person name="Pachter L."/>
            <person name="Papaceit M."/>
            <person name="Parisi M.J."/>
            <person name="Parisi M."/>
            <person name="Parts L."/>
            <person name="Pedersen J.S."/>
            <person name="Pesole G."/>
            <person name="Phillippy A.M."/>
            <person name="Ponting C.P."/>
            <person name="Pop M."/>
            <person name="Porcelli D."/>
            <person name="Powell J.R."/>
            <person name="Prohaska S."/>
            <person name="Pruitt K."/>
            <person name="Puig M."/>
            <person name="Quesneville H."/>
            <person name="Ram K.R."/>
            <person name="Rand D."/>
            <person name="Rasmussen M.D."/>
            <person name="Reed L.K."/>
            <person name="Reenan R."/>
            <person name="Reily A."/>
            <person name="Remington K.A."/>
            <person name="Rieger T.T."/>
            <person name="Ritchie M.G."/>
            <person name="Robin C."/>
            <person name="Rogers Y.H."/>
            <person name="Rohde C."/>
            <person name="Rozas J."/>
            <person name="Rubenfield M.J."/>
            <person name="Ruiz A."/>
            <person name="Russo S."/>
            <person name="Salzberg S.L."/>
            <person name="Sanchez-Gracia A."/>
            <person name="Saranga D.J."/>
            <person name="Sato H."/>
            <person name="Schaeffer S.W."/>
            <person name="Schatz M.C."/>
            <person name="Schlenke T."/>
            <person name="Schwartz R."/>
            <person name="Segarra C."/>
            <person name="Singh R.S."/>
            <person name="Sirot L."/>
            <person name="Sirota M."/>
            <person name="Sisneros N.B."/>
            <person name="Smith C.D."/>
            <person name="Smith T.F."/>
            <person name="Spieth J."/>
            <person name="Stage D.E."/>
            <person name="Stark A."/>
            <person name="Stephan W."/>
            <person name="Strausberg R.L."/>
            <person name="Strempel S."/>
            <person name="Sturgill D."/>
            <person name="Sutton G."/>
            <person name="Sutton G.G."/>
            <person name="Tao W."/>
            <person name="Teichmann S."/>
            <person name="Tobari Y.N."/>
            <person name="Tomimura Y."/>
            <person name="Tsolas J.M."/>
            <person name="Valente V.L."/>
            <person name="Venter E."/>
            <person name="Venter J.C."/>
            <person name="Vicario S."/>
            <person name="Vieira F.G."/>
            <person name="Vilella A.J."/>
            <person name="Villasante A."/>
            <person name="Walenz B."/>
            <person name="Wang J."/>
            <person name="Wasserman M."/>
            <person name="Watts T."/>
            <person name="Wilson D."/>
            <person name="Wilson R.K."/>
            <person name="Wing R.A."/>
            <person name="Wolfner M.F."/>
            <person name="Wong A."/>
            <person name="Wong G.K."/>
            <person name="Wu C.I."/>
            <person name="Wu G."/>
            <person name="Yamamoto D."/>
            <person name="Yang H.P."/>
            <person name="Yang S.P."/>
            <person name="Yorke J.A."/>
            <person name="Yoshida K."/>
            <person name="Zdobnov E."/>
            <person name="Zhang P."/>
            <person name="Zhang Y."/>
            <person name="Zimin A.V."/>
            <person name="Baldwin J."/>
            <person name="Abdouelleil A."/>
            <person name="Abdulkadir J."/>
            <person name="Abebe A."/>
            <person name="Abera B."/>
            <person name="Abreu J."/>
            <person name="Acer S.C."/>
            <person name="Aftuck L."/>
            <person name="Alexander A."/>
            <person name="An P."/>
            <person name="Anderson E."/>
            <person name="Anderson S."/>
            <person name="Arachi H."/>
            <person name="Azer M."/>
            <person name="Bachantsang P."/>
            <person name="Barry A."/>
            <person name="Bayul T."/>
            <person name="Berlin A."/>
            <person name="Bessette D."/>
            <person name="Bloom T."/>
            <person name="Blye J."/>
            <person name="Boguslavskiy L."/>
            <person name="Bonnet C."/>
            <person name="Boukhgalter B."/>
            <person name="Bourzgui I."/>
            <person name="Brown A."/>
            <person name="Cahill P."/>
            <person name="Channer S."/>
            <person name="Cheshatsang Y."/>
            <person name="Chuda L."/>
            <person name="Citroen M."/>
            <person name="Collymore A."/>
            <person name="Cooke P."/>
            <person name="Costello M."/>
            <person name="D'Aco K."/>
            <person name="Daza R."/>
            <person name="De Haan G."/>
            <person name="DeGray S."/>
            <person name="DeMaso C."/>
            <person name="Dhargay N."/>
            <person name="Dooley K."/>
            <person name="Dooley E."/>
            <person name="Doricent M."/>
            <person name="Dorje P."/>
            <person name="Dorjee K."/>
            <person name="Dupes A."/>
            <person name="Elong R."/>
            <person name="Falk J."/>
            <person name="Farina A."/>
            <person name="Faro S."/>
            <person name="Ferguson D."/>
            <person name="Fisher S."/>
            <person name="Foley C.D."/>
            <person name="Franke A."/>
            <person name="Friedrich D."/>
            <person name="Gadbois L."/>
            <person name="Gearin G."/>
            <person name="Gearin C.R."/>
            <person name="Giannoukos G."/>
            <person name="Goode T."/>
            <person name="Graham J."/>
            <person name="Grandbois E."/>
            <person name="Grewal S."/>
            <person name="Gyaltsen K."/>
            <person name="Hafez N."/>
            <person name="Hagos B."/>
            <person name="Hall J."/>
            <person name="Henson C."/>
            <person name="Hollinger A."/>
            <person name="Honan T."/>
            <person name="Huard M.D."/>
            <person name="Hughes L."/>
            <person name="Hurhula B."/>
            <person name="Husby M.E."/>
            <person name="Kamat A."/>
            <person name="Kanga B."/>
            <person name="Kashin S."/>
            <person name="Khazanovich D."/>
            <person name="Kisner P."/>
            <person name="Lance K."/>
            <person name="Lara M."/>
            <person name="Lee W."/>
            <person name="Lennon N."/>
            <person name="Letendre F."/>
            <person name="LeVine R."/>
            <person name="Lipovsky A."/>
            <person name="Liu X."/>
            <person name="Liu J."/>
            <person name="Liu S."/>
            <person name="Lokyitsang T."/>
            <person name="Lokyitsang Y."/>
            <person name="Lubonja R."/>
            <person name="Lui A."/>
            <person name="MacDonald P."/>
            <person name="Magnisalis V."/>
            <person name="Maru K."/>
            <person name="Matthews C."/>
            <person name="McCusker W."/>
            <person name="McDonough S."/>
            <person name="Mehta T."/>
            <person name="Meldrim J."/>
            <person name="Meneus L."/>
            <person name="Mihai O."/>
            <person name="Mihalev A."/>
            <person name="Mihova T."/>
            <person name="Mittelman R."/>
            <person name="Mlenga V."/>
            <person name="Montmayeur A."/>
            <person name="Mulrain L."/>
            <person name="Navidi A."/>
            <person name="Naylor J."/>
            <person name="Negash T."/>
            <person name="Nguyen T."/>
            <person name="Nguyen N."/>
            <person name="Nicol R."/>
            <person name="Norbu C."/>
            <person name="Norbu N."/>
            <person name="Novod N."/>
            <person name="O'Neill B."/>
            <person name="Osman S."/>
            <person name="Markiewicz E."/>
            <person name="Oyono O.L."/>
            <person name="Patti C."/>
            <person name="Phunkhang P."/>
            <person name="Pierre F."/>
            <person name="Priest M."/>
            <person name="Raghuraman S."/>
            <person name="Rege F."/>
            <person name="Reyes R."/>
            <person name="Rise C."/>
            <person name="Rogov P."/>
            <person name="Ross K."/>
            <person name="Ryan E."/>
            <person name="Settipalli S."/>
            <person name="Shea T."/>
            <person name="Sherpa N."/>
            <person name="Shi L."/>
            <person name="Shih D."/>
            <person name="Sparrow T."/>
            <person name="Spaulding J."/>
            <person name="Stalker J."/>
            <person name="Stange-Thomann N."/>
            <person name="Stavropoulos S."/>
            <person name="Stone C."/>
            <person name="Strader C."/>
            <person name="Tesfaye S."/>
            <person name="Thomson T."/>
            <person name="Thoulutsang Y."/>
            <person name="Thoulutsang D."/>
            <person name="Topham K."/>
            <person name="Topping I."/>
            <person name="Tsamla T."/>
            <person name="Vassiliev H."/>
            <person name="Vo A."/>
            <person name="Wangchuk T."/>
            <person name="Wangdi T."/>
            <person name="Weiand M."/>
            <person name="Wilkinson J."/>
            <person name="Wilson A."/>
            <person name="Yadav S."/>
            <person name="Young G."/>
            <person name="Yu Q."/>
            <person name="Zembek L."/>
            <person name="Zhong D."/>
            <person name="Zimmer A."/>
            <person name="Zwirko Z."/>
            <person name="Jaffe D.B."/>
            <person name="Alvarez P."/>
            <person name="Brockman W."/>
            <person name="Butler J."/>
            <person name="Chin C."/>
            <person name="Gnerre S."/>
            <person name="Grabherr M."/>
            <person name="Kleber M."/>
            <person name="Mauceli E."/>
            <person name="MacCallum I."/>
        </authorList>
    </citation>
    <scope>NUCLEOTIDE SEQUENCE [LARGE SCALE GENOMIC DNA]</scope>
    <source>
        <strain evidence="2">MSH-3 / Tucson 14011-0111.49</strain>
    </source>
</reference>
<dbReference type="Proteomes" id="UP000008744">
    <property type="component" value="Unassembled WGS sequence"/>
</dbReference>
<gene>
    <name evidence="1" type="primary">Dper\GL14570</name>
    <name evidence="1" type="ORF">Dper_GL14570</name>
</gene>
<protein>
    <submittedName>
        <fullName evidence="1">GL14570</fullName>
    </submittedName>
</protein>
<keyword evidence="2" id="KW-1185">Reference proteome</keyword>
<accession>B4GVZ7</accession>
<evidence type="ECO:0000313" key="1">
    <source>
        <dbReference type="EMBL" id="EDW26842.1"/>
    </source>
</evidence>
<proteinExistence type="predicted"/>